<evidence type="ECO:0000256" key="1">
    <source>
        <dbReference type="SAM" id="MobiDB-lite"/>
    </source>
</evidence>
<feature type="compositionally biased region" description="Basic and acidic residues" evidence="1">
    <location>
        <begin position="128"/>
        <end position="138"/>
    </location>
</feature>
<reference evidence="2 3" key="1">
    <citation type="submission" date="2020-06" db="EMBL/GenBank/DDBJ databases">
        <authorList>
            <person name="Li R."/>
            <person name="Bekaert M."/>
        </authorList>
    </citation>
    <scope>NUCLEOTIDE SEQUENCE [LARGE SCALE GENOMIC DNA]</scope>
    <source>
        <strain evidence="3">wild</strain>
    </source>
</reference>
<sequence>MRLLGTTVSQNQLKFQQHLHNLEEKAEIHKIKEDLQTFITTFKNINDRNVESLWQTFKTAIQTTIEKRVPSKMTQGRHTHPWINTIMRLKINQKQKAHKKAKRDKDRYKRLQQEVQWEIRQANSKYMEEVSSDYKDNARNSGHISRAKAKNGQELHR</sequence>
<accession>A0A6J8CQJ8</accession>
<protein>
    <submittedName>
        <fullName evidence="2">Uncharacterized protein</fullName>
    </submittedName>
</protein>
<dbReference type="EMBL" id="CACVKT020005808">
    <property type="protein sequence ID" value="CAC5398071.1"/>
    <property type="molecule type" value="Genomic_DNA"/>
</dbReference>
<name>A0A6J8CQJ8_MYTCO</name>
<gene>
    <name evidence="2" type="ORF">MCOR_32469</name>
</gene>
<evidence type="ECO:0000313" key="2">
    <source>
        <dbReference type="EMBL" id="CAC5398071.1"/>
    </source>
</evidence>
<proteinExistence type="predicted"/>
<evidence type="ECO:0000313" key="3">
    <source>
        <dbReference type="Proteomes" id="UP000507470"/>
    </source>
</evidence>
<dbReference type="AlphaFoldDB" id="A0A6J8CQJ8"/>
<keyword evidence="3" id="KW-1185">Reference proteome</keyword>
<organism evidence="2 3">
    <name type="scientific">Mytilus coruscus</name>
    <name type="common">Sea mussel</name>
    <dbReference type="NCBI Taxonomy" id="42192"/>
    <lineage>
        <taxon>Eukaryota</taxon>
        <taxon>Metazoa</taxon>
        <taxon>Spiralia</taxon>
        <taxon>Lophotrochozoa</taxon>
        <taxon>Mollusca</taxon>
        <taxon>Bivalvia</taxon>
        <taxon>Autobranchia</taxon>
        <taxon>Pteriomorphia</taxon>
        <taxon>Mytilida</taxon>
        <taxon>Mytiloidea</taxon>
        <taxon>Mytilidae</taxon>
        <taxon>Mytilinae</taxon>
        <taxon>Mytilus</taxon>
    </lineage>
</organism>
<dbReference type="Proteomes" id="UP000507470">
    <property type="component" value="Unassembled WGS sequence"/>
</dbReference>
<feature type="region of interest" description="Disordered" evidence="1">
    <location>
        <begin position="128"/>
        <end position="157"/>
    </location>
</feature>